<accession>A0A8H6U7B6</accession>
<dbReference type="PROSITE" id="PS50097">
    <property type="entry name" value="BTB"/>
    <property type="match status" value="1"/>
</dbReference>
<feature type="compositionally biased region" description="Polar residues" evidence="1">
    <location>
        <begin position="438"/>
        <end position="457"/>
    </location>
</feature>
<comment type="caution">
    <text evidence="3">The sequence shown here is derived from an EMBL/GenBank/DDBJ whole genome shotgun (WGS) entry which is preliminary data.</text>
</comment>
<dbReference type="AlphaFoldDB" id="A0A8H6U7B6"/>
<organism evidence="3 4">
    <name type="scientific">Colletotrichum musicola</name>
    <dbReference type="NCBI Taxonomy" id="2175873"/>
    <lineage>
        <taxon>Eukaryota</taxon>
        <taxon>Fungi</taxon>
        <taxon>Dikarya</taxon>
        <taxon>Ascomycota</taxon>
        <taxon>Pezizomycotina</taxon>
        <taxon>Sordariomycetes</taxon>
        <taxon>Hypocreomycetidae</taxon>
        <taxon>Glomerellales</taxon>
        <taxon>Glomerellaceae</taxon>
        <taxon>Colletotrichum</taxon>
        <taxon>Colletotrichum orchidearum species complex</taxon>
    </lineage>
</organism>
<dbReference type="EMBL" id="WIGM01000056">
    <property type="protein sequence ID" value="KAF6842906.1"/>
    <property type="molecule type" value="Genomic_DNA"/>
</dbReference>
<evidence type="ECO:0000313" key="4">
    <source>
        <dbReference type="Proteomes" id="UP000639643"/>
    </source>
</evidence>
<dbReference type="InterPro" id="IPR000210">
    <property type="entry name" value="BTB/POZ_dom"/>
</dbReference>
<name>A0A8H6U7B6_9PEZI</name>
<dbReference type="OrthoDB" id="2414723at2759"/>
<dbReference type="GO" id="GO:0051260">
    <property type="term" value="P:protein homooligomerization"/>
    <property type="evidence" value="ECO:0007669"/>
    <property type="project" value="InterPro"/>
</dbReference>
<dbReference type="Pfam" id="PF02214">
    <property type="entry name" value="BTB_2"/>
    <property type="match status" value="1"/>
</dbReference>
<dbReference type="CDD" id="cd18316">
    <property type="entry name" value="BTB_POZ_KCTD-like"/>
    <property type="match status" value="1"/>
</dbReference>
<feature type="region of interest" description="Disordered" evidence="1">
    <location>
        <begin position="421"/>
        <end position="457"/>
    </location>
</feature>
<protein>
    <recommendedName>
        <fullName evidence="2">BTB domain-containing protein</fullName>
    </recommendedName>
</protein>
<feature type="region of interest" description="Disordered" evidence="1">
    <location>
        <begin position="171"/>
        <end position="217"/>
    </location>
</feature>
<dbReference type="PANTHER" id="PTHR14499">
    <property type="entry name" value="POTASSIUM CHANNEL TETRAMERIZATION DOMAIN-CONTAINING"/>
    <property type="match status" value="1"/>
</dbReference>
<proteinExistence type="predicted"/>
<reference evidence="3" key="1">
    <citation type="journal article" date="2020" name="Phytopathology">
        <title>Genome Sequence Resources of Colletotrichum truncatum, C. plurivorum, C. musicola, and C. sojae: Four Species Pathogenic to Soybean (Glycine max).</title>
        <authorList>
            <person name="Rogerio F."/>
            <person name="Boufleur T.R."/>
            <person name="Ciampi-Guillardi M."/>
            <person name="Sukno S.A."/>
            <person name="Thon M.R."/>
            <person name="Massola Junior N.S."/>
            <person name="Baroncelli R."/>
        </authorList>
    </citation>
    <scope>NUCLEOTIDE SEQUENCE</scope>
    <source>
        <strain evidence="3">LFN0074</strain>
    </source>
</reference>
<keyword evidence="4" id="KW-1185">Reference proteome</keyword>
<feature type="domain" description="BTB" evidence="2">
    <location>
        <begin position="495"/>
        <end position="561"/>
    </location>
</feature>
<dbReference type="SUPFAM" id="SSF54695">
    <property type="entry name" value="POZ domain"/>
    <property type="match status" value="1"/>
</dbReference>
<dbReference type="Proteomes" id="UP000639643">
    <property type="component" value="Unassembled WGS sequence"/>
</dbReference>
<dbReference type="InterPro" id="IPR003131">
    <property type="entry name" value="T1-type_BTB"/>
</dbReference>
<evidence type="ECO:0000259" key="2">
    <source>
        <dbReference type="PROSITE" id="PS50097"/>
    </source>
</evidence>
<sequence length="700" mass="75654">MYSQPYRQADRWLSGPSLSTQVQDSVFEMTDSHMETGFEGPVQPAEDYTPSTPNLPFATLMAKQIEASGSLNSKKGRRNRLFALFGSGAEEAGDAPQTLASPPPGLSDPGISPASAADIENKLEALSVLLRAENTLKMNQDSGTGGVARDAAMGGQKMAELAASAMPKLNENVLDPRGKGKMKATIEDSEDEDISSDSNSDKSSTPTQSSKKLSIHRHKRAGTAFKIIDQQSADAVILPSSSYIAPDVPGRDIQLAKEPEPETVITEAADMQKKLVSKPSDLKQESEDEISLLPSTSYCTPASSHGVLKAQGGEEKKPNDKKVRFVAAPAADAADADEDCDSDDSDTTLKAGVGGMKAVSTSSSLSPAIWGKGSEPKIYMKDGKPTLFQPTKEPGYYTCPLWSRQYPEILSNDPGNSAYVAEAASSSASQGNAQSTAGPSNNTGTGRDANTQIPGNNRFTKTIRSTINSQPTLGPNTLILPPTPPGFTYPPRFRNRVVLEVGGRRYTSSIDVLSRSPYFQHMFAIPFLEWYREGVLHIDNDPDLFAHILRYLRTGSYPLFWDARTGFDYPLYAMVMQQAQYYLLPQLEAWIADGKYVDVVEQKVLHRKIDVAGDGDWYVKRTLEVGESFEISGVSSRISSGMASVSIGGEASQGGLGKLEDDVGSDGDTLEEDSVQVFTTSKKLKVNMGLLRCDFESQFP</sequence>
<gene>
    <name evidence="3" type="ORF">CMUS01_02637</name>
</gene>
<evidence type="ECO:0000313" key="3">
    <source>
        <dbReference type="EMBL" id="KAF6842906.1"/>
    </source>
</evidence>
<dbReference type="PANTHER" id="PTHR14499:SF136">
    <property type="entry name" value="GH08630P"/>
    <property type="match status" value="1"/>
</dbReference>
<evidence type="ECO:0000256" key="1">
    <source>
        <dbReference type="SAM" id="MobiDB-lite"/>
    </source>
</evidence>
<feature type="region of interest" description="Disordered" evidence="1">
    <location>
        <begin position="88"/>
        <end position="114"/>
    </location>
</feature>
<feature type="compositionally biased region" description="Low complexity" evidence="1">
    <location>
        <begin position="421"/>
        <end position="437"/>
    </location>
</feature>
<dbReference type="InterPro" id="IPR011333">
    <property type="entry name" value="SKP1/BTB/POZ_sf"/>
</dbReference>
<dbReference type="Gene3D" id="3.30.710.10">
    <property type="entry name" value="Potassium Channel Kv1.1, Chain A"/>
    <property type="match status" value="1"/>
</dbReference>